<sequence>MLYEIVNEFPNDLFFQQEGPLISLYQPTHRFYTENKQDPILFKNLIKEIEGSLAQKYSKKEIYPIMSPFYQIEKDLDFWNHTLDGLAIFATTNNCKVYKLHRTVDPLAIVAESFHIKPLIRTFQSSNKYQLLGLSGDKFTLYEGNRYGIEEVKIDPSMPRTIEEVLGEQYTDSYLAHGVYGSGAGSTIYHGHGGKSDEMDKDVEKFFRYVDRFVLENYSTSSNLPLILVSLKEYHNTFMNISNNPYLVEEGIKGSYDSFDIDKLKEKAWELIEPIYLNKTKKLVTSYMNAKASLLGSDNIEEIAKATYENRVETILIESEKIIPGKVDEDTGEIHFGSLEDPRYGDVLDDLVEFVIKKKGEVVVLPKERMPSETGAAAIYRY</sequence>
<accession>A0A4R3MNW5</accession>
<evidence type="ECO:0000313" key="1">
    <source>
        <dbReference type="EMBL" id="TCT16240.1"/>
    </source>
</evidence>
<dbReference type="Pfam" id="PF18845">
    <property type="entry name" value="baeRF_family3"/>
    <property type="match status" value="1"/>
</dbReference>
<dbReference type="AlphaFoldDB" id="A0A4R3MNW5"/>
<dbReference type="EMBL" id="SMAL01000002">
    <property type="protein sequence ID" value="TCT16240.1"/>
    <property type="molecule type" value="Genomic_DNA"/>
</dbReference>
<organism evidence="1 2">
    <name type="scientific">Natranaerovirga pectinivora</name>
    <dbReference type="NCBI Taxonomy" id="682400"/>
    <lineage>
        <taxon>Bacteria</taxon>
        <taxon>Bacillati</taxon>
        <taxon>Bacillota</taxon>
        <taxon>Clostridia</taxon>
        <taxon>Lachnospirales</taxon>
        <taxon>Natranaerovirgaceae</taxon>
        <taxon>Natranaerovirga</taxon>
    </lineage>
</organism>
<gene>
    <name evidence="1" type="ORF">EDC18_102257</name>
</gene>
<evidence type="ECO:0000313" key="2">
    <source>
        <dbReference type="Proteomes" id="UP000294902"/>
    </source>
</evidence>
<name>A0A4R3MNW5_9FIRM</name>
<keyword evidence="2" id="KW-1185">Reference proteome</keyword>
<proteinExistence type="predicted"/>
<reference evidence="1 2" key="1">
    <citation type="submission" date="2019-03" db="EMBL/GenBank/DDBJ databases">
        <title>Genomic Encyclopedia of Type Strains, Phase IV (KMG-IV): sequencing the most valuable type-strain genomes for metagenomic binning, comparative biology and taxonomic classification.</title>
        <authorList>
            <person name="Goeker M."/>
        </authorList>
    </citation>
    <scope>NUCLEOTIDE SEQUENCE [LARGE SCALE GENOMIC DNA]</scope>
    <source>
        <strain evidence="1 2">DSM 24629</strain>
    </source>
</reference>
<dbReference type="InterPro" id="IPR041289">
    <property type="entry name" value="Bact_RF_family3"/>
</dbReference>
<protein>
    <submittedName>
        <fullName evidence="1">Uncharacterized protein</fullName>
    </submittedName>
</protein>
<dbReference type="RefSeq" id="WP_132250487.1">
    <property type="nucleotide sequence ID" value="NZ_SMAL01000002.1"/>
</dbReference>
<comment type="caution">
    <text evidence="1">The sequence shown here is derived from an EMBL/GenBank/DDBJ whole genome shotgun (WGS) entry which is preliminary data.</text>
</comment>
<dbReference type="OrthoDB" id="4393931at2"/>
<dbReference type="Proteomes" id="UP000294902">
    <property type="component" value="Unassembled WGS sequence"/>
</dbReference>